<dbReference type="PANTHER" id="PTHR46696:SF6">
    <property type="entry name" value="P450, PUTATIVE (EUROFUNG)-RELATED"/>
    <property type="match status" value="1"/>
</dbReference>
<gene>
    <name evidence="2" type="ORF">ACFQGO_35995</name>
</gene>
<dbReference type="InterPro" id="IPR036396">
    <property type="entry name" value="Cyt_P450_sf"/>
</dbReference>
<comment type="similarity">
    <text evidence="1">Belongs to the cytochrome P450 family.</text>
</comment>
<reference evidence="3" key="1">
    <citation type="journal article" date="2019" name="Int. J. Syst. Evol. Microbiol.">
        <title>The Global Catalogue of Microorganisms (GCM) 10K type strain sequencing project: providing services to taxonomists for standard genome sequencing and annotation.</title>
        <authorList>
            <consortium name="The Broad Institute Genomics Platform"/>
            <consortium name="The Broad Institute Genome Sequencing Center for Infectious Disease"/>
            <person name="Wu L."/>
            <person name="Ma J."/>
        </authorList>
    </citation>
    <scope>NUCLEOTIDE SEQUENCE [LARGE SCALE GENOMIC DNA]</scope>
    <source>
        <strain evidence="3">JCM 9918</strain>
    </source>
</reference>
<evidence type="ECO:0000256" key="1">
    <source>
        <dbReference type="ARBA" id="ARBA00010617"/>
    </source>
</evidence>
<accession>A0ABW1BIE3</accession>
<protein>
    <recommendedName>
        <fullName evidence="4">Cytochrome P450</fullName>
    </recommendedName>
</protein>
<sequence length="139" mass="14928">MLSDPRFSRAATVGADIPRPTAPLLHDTSILSLDPPEHTRLRRLVAQAFTVRGIGTMRPRVEKAVAGLLDAMEEQGVLRLEQQDLVREVTLAADDPCGAVVRSFAAAVLDGVPPRDGPGDLLGMSGLLDRVRACARVIR</sequence>
<dbReference type="Gene3D" id="1.10.630.10">
    <property type="entry name" value="Cytochrome P450"/>
    <property type="match status" value="1"/>
</dbReference>
<evidence type="ECO:0000313" key="3">
    <source>
        <dbReference type="Proteomes" id="UP001596112"/>
    </source>
</evidence>
<dbReference type="PANTHER" id="PTHR46696">
    <property type="entry name" value="P450, PUTATIVE (EUROFUNG)-RELATED"/>
    <property type="match status" value="1"/>
</dbReference>
<organism evidence="2 3">
    <name type="scientific">Streptomyces heilongjiangensis</name>
    <dbReference type="NCBI Taxonomy" id="945052"/>
    <lineage>
        <taxon>Bacteria</taxon>
        <taxon>Bacillati</taxon>
        <taxon>Actinomycetota</taxon>
        <taxon>Actinomycetes</taxon>
        <taxon>Kitasatosporales</taxon>
        <taxon>Streptomycetaceae</taxon>
        <taxon>Streptomyces</taxon>
    </lineage>
</organism>
<dbReference type="SUPFAM" id="SSF48264">
    <property type="entry name" value="Cytochrome P450"/>
    <property type="match status" value="1"/>
</dbReference>
<keyword evidence="3" id="KW-1185">Reference proteome</keyword>
<name>A0ABW1BIE3_9ACTN</name>
<dbReference type="EMBL" id="JBHSNZ010000044">
    <property type="protein sequence ID" value="MFC5812850.1"/>
    <property type="molecule type" value="Genomic_DNA"/>
</dbReference>
<dbReference type="RefSeq" id="WP_272172729.1">
    <property type="nucleotide sequence ID" value="NZ_JAQOSL010000063.1"/>
</dbReference>
<proteinExistence type="inferred from homology"/>
<comment type="caution">
    <text evidence="2">The sequence shown here is derived from an EMBL/GenBank/DDBJ whole genome shotgun (WGS) entry which is preliminary data.</text>
</comment>
<dbReference type="Proteomes" id="UP001596112">
    <property type="component" value="Unassembled WGS sequence"/>
</dbReference>
<evidence type="ECO:0008006" key="4">
    <source>
        <dbReference type="Google" id="ProtNLM"/>
    </source>
</evidence>
<evidence type="ECO:0000313" key="2">
    <source>
        <dbReference type="EMBL" id="MFC5812850.1"/>
    </source>
</evidence>